<name>I1XKQ0_METNJ</name>
<dbReference type="GO" id="GO:0003677">
    <property type="term" value="F:DNA binding"/>
    <property type="evidence" value="ECO:0007669"/>
    <property type="project" value="UniProtKB-KW"/>
</dbReference>
<sequence>MITTSKKLIPELRFPEFSNQWVEEKTSYFLKRVNNPVNVLKDKEYREIGVRSHGKGIFHKKIINGKELGDKRVFWVEVPAFLVNIVFAWEQAVAVTSLAEKGFIASHRFPMFVPNNQRSDLNFVKYFFFRPRGKYLLELASPGGAGRNKTLGQNDFAKLKVVFPKIEEQQKIAEFLSAVDDKLTNLRRKHELLEIYKRGLMQQLFSQQIRFKQDDGSDFSGWEVFKLKFIFERIKNGTSTEQLDGSVGVKITRIETISSGEIDLLKVGHAKYNDSLNDYKMCKGDILFSNINSVKQIGKVAYYNMDEDLYHGMNLLLLRTRKKLFNPRMIFELLKTSKLKNRFEKICNKAVNQASINQTELGKEEVFIPTDINEQQKIADFLQSIDNKIEAVAKQITQLDTFKKGLLQKLFV</sequence>
<dbReference type="Pfam" id="PF01420">
    <property type="entry name" value="Methylase_S"/>
    <property type="match status" value="2"/>
</dbReference>
<keyword evidence="6" id="KW-1185">Reference proteome</keyword>
<dbReference type="STRING" id="754476.Q7A_2155"/>
<dbReference type="CDD" id="cd17522">
    <property type="entry name" value="RMtype1_S_MjaORF1531P-TRD1-CR1_like"/>
    <property type="match status" value="1"/>
</dbReference>
<dbReference type="GO" id="GO:0009307">
    <property type="term" value="P:DNA restriction-modification system"/>
    <property type="evidence" value="ECO:0007669"/>
    <property type="project" value="UniProtKB-KW"/>
</dbReference>
<evidence type="ECO:0000259" key="4">
    <source>
        <dbReference type="Pfam" id="PF01420"/>
    </source>
</evidence>
<dbReference type="EMBL" id="CP003390">
    <property type="protein sequence ID" value="AFI84969.1"/>
    <property type="molecule type" value="Genomic_DNA"/>
</dbReference>
<dbReference type="Gene3D" id="1.10.287.1120">
    <property type="entry name" value="Bipartite methylase S protein"/>
    <property type="match status" value="1"/>
</dbReference>
<evidence type="ECO:0000256" key="1">
    <source>
        <dbReference type="ARBA" id="ARBA00010923"/>
    </source>
</evidence>
<feature type="domain" description="Type I restriction modification DNA specificity" evidence="4">
    <location>
        <begin position="85"/>
        <end position="192"/>
    </location>
</feature>
<dbReference type="SUPFAM" id="SSF116734">
    <property type="entry name" value="DNA methylase specificity domain"/>
    <property type="match status" value="2"/>
</dbReference>
<keyword evidence="5" id="KW-0378">Hydrolase</keyword>
<keyword evidence="2" id="KW-0680">Restriction system</keyword>
<dbReference type="REBASE" id="48172">
    <property type="entry name" value="S.MspJAM1ORF2154P"/>
</dbReference>
<dbReference type="PANTHER" id="PTHR30408">
    <property type="entry name" value="TYPE-1 RESTRICTION ENZYME ECOKI SPECIFICITY PROTEIN"/>
    <property type="match status" value="1"/>
</dbReference>
<evidence type="ECO:0000313" key="5">
    <source>
        <dbReference type="EMBL" id="AFI84969.1"/>
    </source>
</evidence>
<dbReference type="RefSeq" id="WP_014707337.1">
    <property type="nucleotide sequence ID" value="NC_017857.3"/>
</dbReference>
<dbReference type="eggNOG" id="COG0732">
    <property type="taxonomic scope" value="Bacteria"/>
</dbReference>
<dbReference type="AlphaFoldDB" id="I1XKQ0"/>
<dbReference type="Proteomes" id="UP000009144">
    <property type="component" value="Chromosome"/>
</dbReference>
<dbReference type="InterPro" id="IPR044946">
    <property type="entry name" value="Restrct_endonuc_typeI_TRD_sf"/>
</dbReference>
<dbReference type="KEGG" id="mej:Q7A_2155"/>
<evidence type="ECO:0000256" key="3">
    <source>
        <dbReference type="ARBA" id="ARBA00023125"/>
    </source>
</evidence>
<protein>
    <submittedName>
        <fullName evidence="5">Type I restriction-modification system, specificity subunit S</fullName>
        <ecNumber evidence="5">3.1.21.3</ecNumber>
    </submittedName>
</protein>
<dbReference type="HOGENOM" id="CLU_021095_0_0_6"/>
<dbReference type="Gene3D" id="3.90.220.20">
    <property type="entry name" value="DNA methylase specificity domains"/>
    <property type="match status" value="2"/>
</dbReference>
<accession>I1XKQ0</accession>
<gene>
    <name evidence="5" type="ordered locus">Q7A_2155</name>
</gene>
<comment type="similarity">
    <text evidence="1">Belongs to the type-I restriction system S methylase family.</text>
</comment>
<dbReference type="EC" id="3.1.21.3" evidence="5"/>
<reference evidence="5 6" key="2">
    <citation type="journal article" date="2013" name="Int. J. Syst. Evol. Microbiol.">
        <title>Methylophaga nitratireducenticrescens sp. nov. and Methylophaga frappieri sp. nov., isolated from the biofilm of the methanol-fed denitrification system treating the seawater at the Montreal Biodome.</title>
        <authorList>
            <person name="Villeneuve C."/>
            <person name="Martineau C."/>
            <person name="Mauffrey F."/>
            <person name="Villemur R."/>
        </authorList>
    </citation>
    <scope>NUCLEOTIDE SEQUENCE [LARGE SCALE GENOMIC DNA]</scope>
    <source>
        <strain evidence="5 6">JAM1</strain>
    </source>
</reference>
<evidence type="ECO:0000256" key="2">
    <source>
        <dbReference type="ARBA" id="ARBA00022747"/>
    </source>
</evidence>
<keyword evidence="3" id="KW-0238">DNA-binding</keyword>
<organism evidence="5 6">
    <name type="scientific">Methylophaga nitratireducenticrescens</name>
    <dbReference type="NCBI Taxonomy" id="754476"/>
    <lineage>
        <taxon>Bacteria</taxon>
        <taxon>Pseudomonadati</taxon>
        <taxon>Pseudomonadota</taxon>
        <taxon>Gammaproteobacteria</taxon>
        <taxon>Thiotrichales</taxon>
        <taxon>Piscirickettsiaceae</taxon>
        <taxon>Methylophaga</taxon>
    </lineage>
</organism>
<dbReference type="InterPro" id="IPR000055">
    <property type="entry name" value="Restrct_endonuc_typeI_TRD"/>
</dbReference>
<proteinExistence type="inferred from homology"/>
<reference evidence="5 6" key="1">
    <citation type="journal article" date="2012" name="J. Bacteriol.">
        <title>Complete genome sequences of Methylophaga sp. strain JAM1 and Methylophaga sp. strain JAM7.</title>
        <authorList>
            <person name="Villeneuve C."/>
            <person name="Martineau C."/>
            <person name="Mauffrey F."/>
            <person name="Villemur R."/>
        </authorList>
    </citation>
    <scope>NUCLEOTIDE SEQUENCE [LARGE SCALE GENOMIC DNA]</scope>
    <source>
        <strain evidence="5 6">JAM1</strain>
    </source>
</reference>
<dbReference type="GO" id="GO:0009035">
    <property type="term" value="F:type I site-specific deoxyribonuclease activity"/>
    <property type="evidence" value="ECO:0007669"/>
    <property type="project" value="UniProtKB-EC"/>
</dbReference>
<dbReference type="PATRIC" id="fig|754476.3.peg.2132"/>
<dbReference type="PANTHER" id="PTHR30408:SF12">
    <property type="entry name" value="TYPE I RESTRICTION ENZYME MJAVIII SPECIFICITY SUBUNIT"/>
    <property type="match status" value="1"/>
</dbReference>
<feature type="domain" description="Type I restriction modification DNA specificity" evidence="4">
    <location>
        <begin position="220"/>
        <end position="399"/>
    </location>
</feature>
<dbReference type="InterPro" id="IPR052021">
    <property type="entry name" value="Type-I_RS_S_subunit"/>
</dbReference>
<evidence type="ECO:0000313" key="6">
    <source>
        <dbReference type="Proteomes" id="UP000009144"/>
    </source>
</evidence>